<feature type="transmembrane region" description="Helical" evidence="5">
    <location>
        <begin position="37"/>
        <end position="57"/>
    </location>
</feature>
<dbReference type="GO" id="GO:0005886">
    <property type="term" value="C:plasma membrane"/>
    <property type="evidence" value="ECO:0007669"/>
    <property type="project" value="TreeGrafter"/>
</dbReference>
<feature type="transmembrane region" description="Helical" evidence="5">
    <location>
        <begin position="64"/>
        <end position="82"/>
    </location>
</feature>
<dbReference type="PANTHER" id="PTHR31465">
    <property type="entry name" value="PROTEIN RTA1-RELATED"/>
    <property type="match status" value="1"/>
</dbReference>
<feature type="transmembrane region" description="Helical" evidence="5">
    <location>
        <begin position="212"/>
        <end position="233"/>
    </location>
</feature>
<evidence type="ECO:0000256" key="4">
    <source>
        <dbReference type="ARBA" id="ARBA00023136"/>
    </source>
</evidence>
<dbReference type="PANTHER" id="PTHR31465:SF9">
    <property type="entry name" value="SPHINGOID LONG-CHAIN BASE TRANSPORTER RSB1"/>
    <property type="match status" value="1"/>
</dbReference>
<dbReference type="Proteomes" id="UP000554235">
    <property type="component" value="Unassembled WGS sequence"/>
</dbReference>
<dbReference type="AlphaFoldDB" id="A0A8H4L1X4"/>
<gene>
    <name evidence="6" type="ORF">FALBO_13233</name>
</gene>
<name>A0A8H4L1X4_9HYPO</name>
<comment type="caution">
    <text evidence="6">The sequence shown here is derived from an EMBL/GenBank/DDBJ whole genome shotgun (WGS) entry which is preliminary data.</text>
</comment>
<dbReference type="OrthoDB" id="4521223at2759"/>
<comment type="subcellular location">
    <subcellularLocation>
        <location evidence="1">Membrane</location>
        <topology evidence="1">Multi-pass membrane protein</topology>
    </subcellularLocation>
</comment>
<evidence type="ECO:0000313" key="7">
    <source>
        <dbReference type="Proteomes" id="UP000554235"/>
    </source>
</evidence>
<sequence>MTIDYSINPEDAFGSDSPCTLDNCLVEWSILGYRPSLAANIVFIALFGILGVVHAYLGFRWKSWGFMAGMLFGCLSEVVGYVGRVMMWDNPFSFNAFMIQIVCLTIAPVFYTASIYVTLSKTIVFLAPELSRFKPQLFYWIFIPFDVVCLILQAAGGAMSTSSDSSVGVDVSMAGLILQVIVLFLFIVAFGDYMFRYWRSGQGSSFSWRLNAFFAGLSASILLILTRCVFRVAELQDGYDGELIKHEIPFIILEGAVIVLAALALCWGHPGLVFNKQERVNSSDSIEMGKPANYSGTSDSN</sequence>
<feature type="transmembrane region" description="Helical" evidence="5">
    <location>
        <begin position="171"/>
        <end position="191"/>
    </location>
</feature>
<evidence type="ECO:0000256" key="2">
    <source>
        <dbReference type="ARBA" id="ARBA00022692"/>
    </source>
</evidence>
<dbReference type="InterPro" id="IPR007568">
    <property type="entry name" value="RTA1"/>
</dbReference>
<evidence type="ECO:0000256" key="1">
    <source>
        <dbReference type="ARBA" id="ARBA00004141"/>
    </source>
</evidence>
<keyword evidence="2 5" id="KW-0812">Transmembrane</keyword>
<dbReference type="Pfam" id="PF04479">
    <property type="entry name" value="RTA1"/>
    <property type="match status" value="1"/>
</dbReference>
<protein>
    <submittedName>
        <fullName evidence="6">RTA1 like family</fullName>
    </submittedName>
</protein>
<feature type="transmembrane region" description="Helical" evidence="5">
    <location>
        <begin position="94"/>
        <end position="117"/>
    </location>
</feature>
<feature type="transmembrane region" description="Helical" evidence="5">
    <location>
        <begin position="137"/>
        <end position="159"/>
    </location>
</feature>
<keyword evidence="3 5" id="KW-1133">Transmembrane helix</keyword>
<dbReference type="GO" id="GO:0000324">
    <property type="term" value="C:fungal-type vacuole"/>
    <property type="evidence" value="ECO:0007669"/>
    <property type="project" value="TreeGrafter"/>
</dbReference>
<evidence type="ECO:0000256" key="5">
    <source>
        <dbReference type="SAM" id="Phobius"/>
    </source>
</evidence>
<keyword evidence="7" id="KW-1185">Reference proteome</keyword>
<evidence type="ECO:0000256" key="3">
    <source>
        <dbReference type="ARBA" id="ARBA00022989"/>
    </source>
</evidence>
<keyword evidence="4 5" id="KW-0472">Membrane</keyword>
<organism evidence="6 7">
    <name type="scientific">Fusarium albosuccineum</name>
    <dbReference type="NCBI Taxonomy" id="1237068"/>
    <lineage>
        <taxon>Eukaryota</taxon>
        <taxon>Fungi</taxon>
        <taxon>Dikarya</taxon>
        <taxon>Ascomycota</taxon>
        <taxon>Pezizomycotina</taxon>
        <taxon>Sordariomycetes</taxon>
        <taxon>Hypocreomycetidae</taxon>
        <taxon>Hypocreales</taxon>
        <taxon>Nectriaceae</taxon>
        <taxon>Fusarium</taxon>
        <taxon>Fusarium decemcellulare species complex</taxon>
    </lineage>
</organism>
<evidence type="ECO:0000313" key="6">
    <source>
        <dbReference type="EMBL" id="KAF4459998.1"/>
    </source>
</evidence>
<reference evidence="6 7" key="1">
    <citation type="submission" date="2020-01" db="EMBL/GenBank/DDBJ databases">
        <title>Identification and distribution of gene clusters putatively required for synthesis of sphingolipid metabolism inhibitors in phylogenetically diverse species of the filamentous fungus Fusarium.</title>
        <authorList>
            <person name="Kim H.-S."/>
            <person name="Busman M."/>
            <person name="Brown D.W."/>
            <person name="Divon H."/>
            <person name="Uhlig S."/>
            <person name="Proctor R.H."/>
        </authorList>
    </citation>
    <scope>NUCLEOTIDE SEQUENCE [LARGE SCALE GENOMIC DNA]</scope>
    <source>
        <strain evidence="6 7">NRRL 20459</strain>
    </source>
</reference>
<proteinExistence type="predicted"/>
<dbReference type="EMBL" id="JAADYS010002042">
    <property type="protein sequence ID" value="KAF4459998.1"/>
    <property type="molecule type" value="Genomic_DNA"/>
</dbReference>
<accession>A0A8H4L1X4</accession>
<feature type="transmembrane region" description="Helical" evidence="5">
    <location>
        <begin position="248"/>
        <end position="267"/>
    </location>
</feature>